<dbReference type="Gene3D" id="3.20.20.70">
    <property type="entry name" value="Aldolase class I"/>
    <property type="match status" value="1"/>
</dbReference>
<dbReference type="SUPFAM" id="SSF51366">
    <property type="entry name" value="Ribulose-phoshate binding barrel"/>
    <property type="match status" value="1"/>
</dbReference>
<dbReference type="GO" id="GO:0000162">
    <property type="term" value="P:L-tryptophan biosynthetic process"/>
    <property type="evidence" value="ECO:0007669"/>
    <property type="project" value="TreeGrafter"/>
</dbReference>
<organism evidence="3 4">
    <name type="scientific">Gonapodya prolifera (strain JEL478)</name>
    <name type="common">Monoblepharis prolifera</name>
    <dbReference type="NCBI Taxonomy" id="1344416"/>
    <lineage>
        <taxon>Eukaryota</taxon>
        <taxon>Fungi</taxon>
        <taxon>Fungi incertae sedis</taxon>
        <taxon>Chytridiomycota</taxon>
        <taxon>Chytridiomycota incertae sedis</taxon>
        <taxon>Monoblepharidomycetes</taxon>
        <taxon>Monoblepharidales</taxon>
        <taxon>Gonapodyaceae</taxon>
        <taxon>Gonapodya</taxon>
    </lineage>
</organism>
<dbReference type="STRING" id="1344416.A0A139AIS8"/>
<dbReference type="InterPro" id="IPR044524">
    <property type="entry name" value="Isoase_HisA-like"/>
</dbReference>
<proteinExistence type="inferred from homology"/>
<dbReference type="PANTHER" id="PTHR43090:SF2">
    <property type="entry name" value="1-(5-PHOSPHORIBOSYL)-5-[(5-PHOSPHORIBOSYLAMINO)METHYLIDENEAMINO] IMIDAZOLE-4-CARBOXAMIDE ISOMERASE"/>
    <property type="match status" value="1"/>
</dbReference>
<feature type="region of interest" description="Disordered" evidence="2">
    <location>
        <begin position="164"/>
        <end position="189"/>
    </location>
</feature>
<dbReference type="PANTHER" id="PTHR43090">
    <property type="entry name" value="1-(5-PHOSPHORIBOSYL)-5-[(5-PHOSPHORIBOSYLAMINO)METHYLIDENEAMINO] IMIDAZOLE-4-CARBOXAMIDE ISOMERASE"/>
    <property type="match status" value="1"/>
</dbReference>
<evidence type="ECO:0000313" key="3">
    <source>
        <dbReference type="EMBL" id="KXS16619.1"/>
    </source>
</evidence>
<name>A0A139AIS8_GONPJ</name>
<dbReference type="Proteomes" id="UP000070544">
    <property type="component" value="Unassembled WGS sequence"/>
</dbReference>
<dbReference type="AlphaFoldDB" id="A0A139AIS8"/>
<evidence type="ECO:0000256" key="1">
    <source>
        <dbReference type="ARBA" id="ARBA00009667"/>
    </source>
</evidence>
<dbReference type="GO" id="GO:0005737">
    <property type="term" value="C:cytoplasm"/>
    <property type="evidence" value="ECO:0007669"/>
    <property type="project" value="TreeGrafter"/>
</dbReference>
<dbReference type="EMBL" id="KQ965751">
    <property type="protein sequence ID" value="KXS16619.1"/>
    <property type="molecule type" value="Genomic_DNA"/>
</dbReference>
<protein>
    <submittedName>
        <fullName evidence="3">Uncharacterized protein</fullName>
    </submittedName>
</protein>
<dbReference type="GO" id="GO:0003949">
    <property type="term" value="F:1-(5-phosphoribosyl)-5-[(5-phosphoribosylamino)methylideneamino]imidazole-4-carboxamide isomerase activity"/>
    <property type="evidence" value="ECO:0007669"/>
    <property type="project" value="InterPro"/>
</dbReference>
<dbReference type="OrthoDB" id="446074at2759"/>
<reference evidence="3 4" key="1">
    <citation type="journal article" date="2015" name="Genome Biol. Evol.">
        <title>Phylogenomic analyses indicate that early fungi evolved digesting cell walls of algal ancestors of land plants.</title>
        <authorList>
            <person name="Chang Y."/>
            <person name="Wang S."/>
            <person name="Sekimoto S."/>
            <person name="Aerts A.L."/>
            <person name="Choi C."/>
            <person name="Clum A."/>
            <person name="LaButti K.M."/>
            <person name="Lindquist E.A."/>
            <person name="Yee Ngan C."/>
            <person name="Ohm R.A."/>
            <person name="Salamov A.A."/>
            <person name="Grigoriev I.V."/>
            <person name="Spatafora J.W."/>
            <person name="Berbee M.L."/>
        </authorList>
    </citation>
    <scope>NUCLEOTIDE SEQUENCE [LARGE SCALE GENOMIC DNA]</scope>
    <source>
        <strain evidence="3 4">JEL478</strain>
    </source>
</reference>
<evidence type="ECO:0000313" key="4">
    <source>
        <dbReference type="Proteomes" id="UP000070544"/>
    </source>
</evidence>
<evidence type="ECO:0000256" key="2">
    <source>
        <dbReference type="SAM" id="MobiDB-lite"/>
    </source>
</evidence>
<gene>
    <name evidence="3" type="ORF">M427DRAFT_55272</name>
</gene>
<comment type="similarity">
    <text evidence="1">Belongs to the HisA/HisF family.</text>
</comment>
<sequence>MAVKENFVAQHPPSYYASLYKTHTLPSPHCILLGATPANTQAAQEAFGAYPRGIQVGAGVNADNAAWCLQQAEKVIVTSWLFPGGKFDKARLKRLEGIVGKDKLVVDVSCRRVKSGEGEGEGGKQWVVAMNKWQTLTDMECLVPYRPMSLADNSRDHRLQDWITPKPQGDPMVPKFSNANRPSTRGDFRSGCRDALKEAGCFGRGGMA</sequence>
<dbReference type="InterPro" id="IPR013785">
    <property type="entry name" value="Aldolase_TIM"/>
</dbReference>
<accession>A0A139AIS8</accession>
<keyword evidence="4" id="KW-1185">Reference proteome</keyword>
<dbReference type="InterPro" id="IPR011060">
    <property type="entry name" value="RibuloseP-bd_barrel"/>
</dbReference>
<dbReference type="GO" id="GO:0000105">
    <property type="term" value="P:L-histidine biosynthetic process"/>
    <property type="evidence" value="ECO:0007669"/>
    <property type="project" value="InterPro"/>
</dbReference>